<dbReference type="PANTHER" id="PTHR13561">
    <property type="entry name" value="DNA REPLICATION REGULATOR DPB11-RELATED"/>
    <property type="match status" value="1"/>
</dbReference>
<reference evidence="4 5" key="1">
    <citation type="submission" date="2015-07" db="EMBL/GenBank/DDBJ databases">
        <title>The genome of the fungus Escovopsis weberi, a specialized disease agent of ant agriculture.</title>
        <authorList>
            <person name="de Man T.J."/>
            <person name="Stajich J.E."/>
            <person name="Kubicek C.P."/>
            <person name="Chenthamara K."/>
            <person name="Atanasova L."/>
            <person name="Druzhinina I.S."/>
            <person name="Birnbaum S."/>
            <person name="Barribeau S.M."/>
            <person name="Teiling C."/>
            <person name="Suen G."/>
            <person name="Currie C."/>
            <person name="Gerardo N.M."/>
        </authorList>
    </citation>
    <scope>NUCLEOTIDE SEQUENCE [LARGE SCALE GENOMIC DNA]</scope>
</reference>
<feature type="compositionally biased region" description="Polar residues" evidence="2">
    <location>
        <begin position="581"/>
        <end position="592"/>
    </location>
</feature>
<dbReference type="Gene3D" id="3.40.50.10190">
    <property type="entry name" value="BRCT domain"/>
    <property type="match status" value="4"/>
</dbReference>
<dbReference type="PANTHER" id="PTHR13561:SF20">
    <property type="entry name" value="DNA TOPOISOMERASE 2-BINDING PROTEIN 1"/>
    <property type="match status" value="1"/>
</dbReference>
<dbReference type="InterPro" id="IPR036420">
    <property type="entry name" value="BRCT_dom_sf"/>
</dbReference>
<dbReference type="SUPFAM" id="SSF52113">
    <property type="entry name" value="BRCT domain"/>
    <property type="match status" value="4"/>
</dbReference>
<keyword evidence="1" id="KW-0677">Repeat</keyword>
<dbReference type="InterPro" id="IPR059215">
    <property type="entry name" value="BRCT2_TopBP1-like"/>
</dbReference>
<evidence type="ECO:0000256" key="1">
    <source>
        <dbReference type="ARBA" id="ARBA00022737"/>
    </source>
</evidence>
<dbReference type="EMBL" id="LGSR01000013">
    <property type="protein sequence ID" value="KOS21001.1"/>
    <property type="molecule type" value="Genomic_DNA"/>
</dbReference>
<evidence type="ECO:0000313" key="4">
    <source>
        <dbReference type="EMBL" id="KOS21001.1"/>
    </source>
</evidence>
<evidence type="ECO:0000256" key="2">
    <source>
        <dbReference type="SAM" id="MobiDB-lite"/>
    </source>
</evidence>
<keyword evidence="5" id="KW-1185">Reference proteome</keyword>
<dbReference type="Pfam" id="PF12738">
    <property type="entry name" value="PTCB-BRCT"/>
    <property type="match status" value="3"/>
</dbReference>
<feature type="domain" description="BRCT" evidence="3">
    <location>
        <begin position="135"/>
        <end position="215"/>
    </location>
</feature>
<feature type="domain" description="BRCT" evidence="3">
    <location>
        <begin position="15"/>
        <end position="88"/>
    </location>
</feature>
<dbReference type="PROSITE" id="PS50172">
    <property type="entry name" value="BRCT"/>
    <property type="match status" value="4"/>
</dbReference>
<dbReference type="STRING" id="150374.A0A0M8N6L7"/>
<evidence type="ECO:0000313" key="5">
    <source>
        <dbReference type="Proteomes" id="UP000053831"/>
    </source>
</evidence>
<dbReference type="OrthoDB" id="251770at2759"/>
<feature type="compositionally biased region" description="Basic and acidic residues" evidence="2">
    <location>
        <begin position="672"/>
        <end position="693"/>
    </location>
</feature>
<sequence length="823" mass="88469">MASPTPAEHHHLDIDPSEPFKRIVVCCTSIPHEQRTELANKVAELGGVHKYDLTPDVTHLVVGDYNTPKYRHVARERPDVKAMDAHWVHAVAELWKNDDHFDFGALESTHQLRPLETCGIEAASQEDGSSAARGSLLICLTGFGDQREDIAEKIKNAGGRHTGDLTKSCTHLIAHKPEGKKFTAAKLWGVHTVTLEWLSNSLERGMILEEDKFDPLLPVEEQGVGAWTRNNSPSQTTLGKRSRSAAAGDNSSGIANGAAPEEGTRKLRKTASKKLSSQSSHIWGDILGRPGSAEQAAPKDDQPAAQASAGQPTQPLVQRDKGVFFDCTFVVHGFSQQRAAILEQTISTMGGSIAPSLSHPSITPESKHPQFLIVPQSSQPDTHPQIPHDKMDIMTEFYVENCLHYKRFFAPDEHILGRPFPLFPIPSFADLTICSAAFTGIELNHVSRSVAQLGAKYEEAFRKTASVLVCKSLGSVRKEKLKLALDWGVPIVPGDWLWQCISTGFLAPIEDHVYPELKKRYSQHASSGAQSPKSQTAPAPPKANILSNGSSSNSRSSSSASKRPPTAAGVDTTAFERDPTPGSSRTSASTNGALLRGRDPVTADDFASAPSRSSASSNHHHPPTSRPSFLAEASSSTLNKSLSAAPAPKPAAPRLPLRSLRDPFANSDSDSDFDRDRDRDRTPQPPEPRKDRAASAPEALAAAAAAAKADEDRKLRQGLTTALSGLVPAPDPASADPDAAGRPRRRRHKVMGRAVSNVSIESSAASLEACSFRGDLRQHEDEDEAPPPATQLGYEDAEARGHKAALMSKMAAGGGGGREGEEC</sequence>
<feature type="compositionally biased region" description="Low complexity" evidence="2">
    <location>
        <begin position="694"/>
        <end position="707"/>
    </location>
</feature>
<feature type="compositionally biased region" description="Low complexity" evidence="2">
    <location>
        <begin position="547"/>
        <end position="561"/>
    </location>
</feature>
<dbReference type="GO" id="GO:0007095">
    <property type="term" value="P:mitotic G2 DNA damage checkpoint signaling"/>
    <property type="evidence" value="ECO:0007669"/>
    <property type="project" value="TreeGrafter"/>
</dbReference>
<gene>
    <name evidence="4" type="ORF">ESCO_004512</name>
</gene>
<protein>
    <submittedName>
        <fullName evidence="4">S-M checkpoint control protein rad4</fullName>
    </submittedName>
</protein>
<dbReference type="GO" id="GO:0033314">
    <property type="term" value="P:mitotic DNA replication checkpoint signaling"/>
    <property type="evidence" value="ECO:0007669"/>
    <property type="project" value="TreeGrafter"/>
</dbReference>
<name>A0A0M8N6L7_ESCWE</name>
<feature type="region of interest" description="Disordered" evidence="2">
    <location>
        <begin position="771"/>
        <end position="803"/>
    </location>
</feature>
<feature type="region of interest" description="Disordered" evidence="2">
    <location>
        <begin position="524"/>
        <end position="752"/>
    </location>
</feature>
<evidence type="ECO:0000259" key="3">
    <source>
        <dbReference type="PROSITE" id="PS50172"/>
    </source>
</evidence>
<feature type="compositionally biased region" description="Basic residues" evidence="2">
    <location>
        <begin position="742"/>
        <end position="751"/>
    </location>
</feature>
<dbReference type="AlphaFoldDB" id="A0A0M8N6L7"/>
<feature type="region of interest" description="Disordered" evidence="2">
    <location>
        <begin position="224"/>
        <end position="313"/>
    </location>
</feature>
<dbReference type="InterPro" id="IPR001357">
    <property type="entry name" value="BRCT_dom"/>
</dbReference>
<feature type="compositionally biased region" description="Polar residues" evidence="2">
    <location>
        <begin position="524"/>
        <end position="537"/>
    </location>
</feature>
<feature type="domain" description="BRCT" evidence="3">
    <location>
        <begin position="428"/>
        <end position="514"/>
    </location>
</feature>
<dbReference type="GO" id="GO:0006270">
    <property type="term" value="P:DNA replication initiation"/>
    <property type="evidence" value="ECO:0007669"/>
    <property type="project" value="TreeGrafter"/>
</dbReference>
<comment type="caution">
    <text evidence="4">The sequence shown here is derived from an EMBL/GenBank/DDBJ whole genome shotgun (WGS) entry which is preliminary data.</text>
</comment>
<dbReference type="Proteomes" id="UP000053831">
    <property type="component" value="Unassembled WGS sequence"/>
</dbReference>
<accession>A0A0M8N6L7</accession>
<feature type="compositionally biased region" description="Polar residues" evidence="2">
    <location>
        <begin position="228"/>
        <end position="239"/>
    </location>
</feature>
<dbReference type="CDD" id="cd17731">
    <property type="entry name" value="BRCT_TopBP1_rpt2_like"/>
    <property type="match status" value="1"/>
</dbReference>
<organism evidence="4 5">
    <name type="scientific">Escovopsis weberi</name>
    <dbReference type="NCBI Taxonomy" id="150374"/>
    <lineage>
        <taxon>Eukaryota</taxon>
        <taxon>Fungi</taxon>
        <taxon>Dikarya</taxon>
        <taxon>Ascomycota</taxon>
        <taxon>Pezizomycotina</taxon>
        <taxon>Sordariomycetes</taxon>
        <taxon>Hypocreomycetidae</taxon>
        <taxon>Hypocreales</taxon>
        <taxon>Hypocreaceae</taxon>
        <taxon>Escovopsis</taxon>
    </lineage>
</organism>
<proteinExistence type="predicted"/>
<feature type="compositionally biased region" description="Low complexity" evidence="2">
    <location>
        <begin position="607"/>
        <end position="617"/>
    </location>
</feature>
<dbReference type="SMART" id="SM00292">
    <property type="entry name" value="BRCT"/>
    <property type="match status" value="4"/>
</dbReference>
<dbReference type="CDD" id="cd18433">
    <property type="entry name" value="BRCT_Rad4_rpt3"/>
    <property type="match status" value="1"/>
</dbReference>
<feature type="domain" description="BRCT" evidence="3">
    <location>
        <begin position="319"/>
        <end position="416"/>
    </location>
</feature>